<organism evidence="8 9">
    <name type="scientific">Desulfoplanes formicivorans</name>
    <dbReference type="NCBI Taxonomy" id="1592317"/>
    <lineage>
        <taxon>Bacteria</taxon>
        <taxon>Pseudomonadati</taxon>
        <taxon>Thermodesulfobacteriota</taxon>
        <taxon>Desulfovibrionia</taxon>
        <taxon>Desulfovibrionales</taxon>
        <taxon>Desulfoplanaceae</taxon>
        <taxon>Desulfoplanes</taxon>
    </lineage>
</organism>
<sequence length="83" mass="9393">MSSLTPFQLALVVAILVLPIIPNLWAIWHIFRNDFATPAEKKGWIWLNVFLPVLGGIIYFFVGRRRTLDALPTSPQNDISQSS</sequence>
<accession>A0A194AET7</accession>
<evidence type="ECO:0000256" key="5">
    <source>
        <dbReference type="ARBA" id="ARBA00023136"/>
    </source>
</evidence>
<evidence type="ECO:0000259" key="7">
    <source>
        <dbReference type="Pfam" id="PF13396"/>
    </source>
</evidence>
<keyword evidence="2" id="KW-1003">Cell membrane</keyword>
<feature type="transmembrane region" description="Helical" evidence="6">
    <location>
        <begin position="43"/>
        <end position="62"/>
    </location>
</feature>
<dbReference type="InterPro" id="IPR027379">
    <property type="entry name" value="CLS_N"/>
</dbReference>
<dbReference type="GO" id="GO:0005886">
    <property type="term" value="C:plasma membrane"/>
    <property type="evidence" value="ECO:0007669"/>
    <property type="project" value="UniProtKB-SubCell"/>
</dbReference>
<evidence type="ECO:0000256" key="6">
    <source>
        <dbReference type="SAM" id="Phobius"/>
    </source>
</evidence>
<comment type="caution">
    <text evidence="8">The sequence shown here is derived from an EMBL/GenBank/DDBJ whole genome shotgun (WGS) entry which is preliminary data.</text>
</comment>
<evidence type="ECO:0000256" key="2">
    <source>
        <dbReference type="ARBA" id="ARBA00022475"/>
    </source>
</evidence>
<feature type="domain" description="Cardiolipin synthase N-terminal" evidence="7">
    <location>
        <begin position="22"/>
        <end position="64"/>
    </location>
</feature>
<protein>
    <submittedName>
        <fullName evidence="8">Membrane protein</fullName>
    </submittedName>
</protein>
<dbReference type="RefSeq" id="WP_069857349.1">
    <property type="nucleotide sequence ID" value="NZ_BDFE01000008.1"/>
</dbReference>
<keyword evidence="4 6" id="KW-1133">Transmembrane helix</keyword>
<dbReference type="OrthoDB" id="5348497at2"/>
<keyword evidence="5 6" id="KW-0472">Membrane</keyword>
<evidence type="ECO:0000256" key="3">
    <source>
        <dbReference type="ARBA" id="ARBA00022692"/>
    </source>
</evidence>
<evidence type="ECO:0000256" key="4">
    <source>
        <dbReference type="ARBA" id="ARBA00022989"/>
    </source>
</evidence>
<name>A0A194AET7_9BACT</name>
<dbReference type="STRING" id="1592317.DPF_0542"/>
<gene>
    <name evidence="8" type="ORF">DPF_0542</name>
</gene>
<evidence type="ECO:0000256" key="1">
    <source>
        <dbReference type="ARBA" id="ARBA00004651"/>
    </source>
</evidence>
<dbReference type="Pfam" id="PF13396">
    <property type="entry name" value="PLDc_N"/>
    <property type="match status" value="1"/>
</dbReference>
<feature type="transmembrane region" description="Helical" evidence="6">
    <location>
        <begin position="7"/>
        <end position="31"/>
    </location>
</feature>
<comment type="subcellular location">
    <subcellularLocation>
        <location evidence="1">Cell membrane</location>
        <topology evidence="1">Multi-pass membrane protein</topology>
    </subcellularLocation>
</comment>
<keyword evidence="3 6" id="KW-0812">Transmembrane</keyword>
<keyword evidence="9" id="KW-1185">Reference proteome</keyword>
<proteinExistence type="predicted"/>
<dbReference type="EMBL" id="BDFE01000008">
    <property type="protein sequence ID" value="GAU07843.1"/>
    <property type="molecule type" value="Genomic_DNA"/>
</dbReference>
<dbReference type="Proteomes" id="UP000095200">
    <property type="component" value="Unassembled WGS sequence"/>
</dbReference>
<evidence type="ECO:0000313" key="8">
    <source>
        <dbReference type="EMBL" id="GAU07843.1"/>
    </source>
</evidence>
<dbReference type="AlphaFoldDB" id="A0A194AET7"/>
<reference evidence="9" key="1">
    <citation type="submission" date="2016-06" db="EMBL/GenBank/DDBJ databases">
        <title>Draft genome sequence of Desulfoplanes formicivorans strain Pf12B.</title>
        <authorList>
            <person name="Watanabe M."/>
            <person name="Kojima H."/>
            <person name="Fukui M."/>
        </authorList>
    </citation>
    <scope>NUCLEOTIDE SEQUENCE [LARGE SCALE GENOMIC DNA]</scope>
    <source>
        <strain evidence="9">Pf12B</strain>
    </source>
</reference>
<evidence type="ECO:0000313" key="9">
    <source>
        <dbReference type="Proteomes" id="UP000095200"/>
    </source>
</evidence>